<protein>
    <submittedName>
        <fullName evidence="2">Uncharacterized protein</fullName>
    </submittedName>
</protein>
<dbReference type="EMBL" id="BAAAJX010000016">
    <property type="protein sequence ID" value="GAA1494571.1"/>
    <property type="molecule type" value="Genomic_DNA"/>
</dbReference>
<evidence type="ECO:0000313" key="3">
    <source>
        <dbReference type="Proteomes" id="UP001501742"/>
    </source>
</evidence>
<organism evidence="2 3">
    <name type="scientific">Curtobacterium herbarum</name>
    <dbReference type="NCBI Taxonomy" id="150122"/>
    <lineage>
        <taxon>Bacteria</taxon>
        <taxon>Bacillati</taxon>
        <taxon>Actinomycetota</taxon>
        <taxon>Actinomycetes</taxon>
        <taxon>Micrococcales</taxon>
        <taxon>Microbacteriaceae</taxon>
        <taxon>Curtobacterium</taxon>
    </lineage>
</organism>
<reference evidence="2 3" key="1">
    <citation type="journal article" date="2019" name="Int. J. Syst. Evol. Microbiol.">
        <title>The Global Catalogue of Microorganisms (GCM) 10K type strain sequencing project: providing services to taxonomists for standard genome sequencing and annotation.</title>
        <authorList>
            <consortium name="The Broad Institute Genomics Platform"/>
            <consortium name="The Broad Institute Genome Sequencing Center for Infectious Disease"/>
            <person name="Wu L."/>
            <person name="Ma J."/>
        </authorList>
    </citation>
    <scope>NUCLEOTIDE SEQUENCE [LARGE SCALE GENOMIC DNA]</scope>
    <source>
        <strain evidence="2 3">JCM 12140</strain>
    </source>
</reference>
<evidence type="ECO:0000256" key="1">
    <source>
        <dbReference type="SAM" id="MobiDB-lite"/>
    </source>
</evidence>
<dbReference type="Proteomes" id="UP001501742">
    <property type="component" value="Unassembled WGS sequence"/>
</dbReference>
<proteinExistence type="predicted"/>
<dbReference type="RefSeq" id="WP_204607156.1">
    <property type="nucleotide sequence ID" value="NZ_BAAAJX010000016.1"/>
</dbReference>
<keyword evidence="3" id="KW-1185">Reference proteome</keyword>
<feature type="compositionally biased region" description="Basic and acidic residues" evidence="1">
    <location>
        <begin position="29"/>
        <end position="48"/>
    </location>
</feature>
<gene>
    <name evidence="2" type="ORF">GCM10009627_29170</name>
</gene>
<sequence>MRILGNVVRGLLFALESVAKTIGAMSGAHTHDLDGQRKLYEQRPDYRP</sequence>
<feature type="region of interest" description="Disordered" evidence="1">
    <location>
        <begin position="26"/>
        <end position="48"/>
    </location>
</feature>
<accession>A0ABN1ZGA1</accession>
<evidence type="ECO:0000313" key="2">
    <source>
        <dbReference type="EMBL" id="GAA1494571.1"/>
    </source>
</evidence>
<comment type="caution">
    <text evidence="2">The sequence shown here is derived from an EMBL/GenBank/DDBJ whole genome shotgun (WGS) entry which is preliminary data.</text>
</comment>
<name>A0ABN1ZGA1_9MICO</name>